<dbReference type="Proteomes" id="UP000505377">
    <property type="component" value="Chromosome"/>
</dbReference>
<feature type="domain" description="N-acetyltransferase" evidence="1">
    <location>
        <begin position="18"/>
        <end position="161"/>
    </location>
</feature>
<dbReference type="AlphaFoldDB" id="A0A6M6JQY4"/>
<evidence type="ECO:0000259" key="1">
    <source>
        <dbReference type="PROSITE" id="PS51186"/>
    </source>
</evidence>
<evidence type="ECO:0000313" key="2">
    <source>
        <dbReference type="EMBL" id="QJY50524.1"/>
    </source>
</evidence>
<evidence type="ECO:0000313" key="3">
    <source>
        <dbReference type="Proteomes" id="UP000505377"/>
    </source>
</evidence>
<keyword evidence="2" id="KW-0808">Transferase</keyword>
<dbReference type="KEGG" id="pbro:HOP40_10175"/>
<gene>
    <name evidence="2" type="ORF">HOP40_10175</name>
</gene>
<dbReference type="Pfam" id="PF00583">
    <property type="entry name" value="Acetyltransf_1"/>
    <property type="match status" value="1"/>
</dbReference>
<dbReference type="NCBIfam" id="TIGR04045">
    <property type="entry name" value="MSMEG_0567_GNAT"/>
    <property type="match status" value="1"/>
</dbReference>
<dbReference type="EMBL" id="CP053564">
    <property type="protein sequence ID" value="QJY50524.1"/>
    <property type="molecule type" value="Genomic_DNA"/>
</dbReference>
<accession>A0A6M6JQY4</accession>
<organism evidence="2 3">
    <name type="scientific">Pseudonocardia broussonetiae</name>
    <dbReference type="NCBI Taxonomy" id="2736640"/>
    <lineage>
        <taxon>Bacteria</taxon>
        <taxon>Bacillati</taxon>
        <taxon>Actinomycetota</taxon>
        <taxon>Actinomycetes</taxon>
        <taxon>Pseudonocardiales</taxon>
        <taxon>Pseudonocardiaceae</taxon>
        <taxon>Pseudonocardia</taxon>
    </lineage>
</organism>
<sequence>MAPPPVPSPPPVDPVARESCRLVADAADLDAHHAVRRTVFVEEQSVFAGTDRDDRDDDPLTLHVLGLVDGRPAGSVRLYPIGPGRWKGDRLAVLPGRRAGRLGIALVRFAVATAAARGGDRMVALVQQPNEVFFRRLGWERLAEPQLYVGIPHVRMDIGLR</sequence>
<dbReference type="Gene3D" id="3.40.630.30">
    <property type="match status" value="1"/>
</dbReference>
<protein>
    <submittedName>
        <fullName evidence="2">GNAT family N-acetyltransferase</fullName>
    </submittedName>
</protein>
<dbReference type="InterPro" id="IPR000182">
    <property type="entry name" value="GNAT_dom"/>
</dbReference>
<dbReference type="PROSITE" id="PS51186">
    <property type="entry name" value="GNAT"/>
    <property type="match status" value="1"/>
</dbReference>
<dbReference type="SUPFAM" id="SSF55729">
    <property type="entry name" value="Acyl-CoA N-acyltransferases (Nat)"/>
    <property type="match status" value="1"/>
</dbReference>
<keyword evidence="3" id="KW-1185">Reference proteome</keyword>
<proteinExistence type="predicted"/>
<reference evidence="2 3" key="1">
    <citation type="submission" date="2020-05" db="EMBL/GenBank/DDBJ databases">
        <authorList>
            <person name="Mo P."/>
        </authorList>
    </citation>
    <scope>NUCLEOTIDE SEQUENCE [LARGE SCALE GENOMIC DNA]</scope>
    <source>
        <strain evidence="2 3">Gen01</strain>
    </source>
</reference>
<name>A0A6M6JQY4_9PSEU</name>
<dbReference type="InterPro" id="IPR024035">
    <property type="entry name" value="MSMEG_0567_GNAT"/>
</dbReference>
<dbReference type="GO" id="GO:0016747">
    <property type="term" value="F:acyltransferase activity, transferring groups other than amino-acyl groups"/>
    <property type="evidence" value="ECO:0007669"/>
    <property type="project" value="InterPro"/>
</dbReference>
<dbReference type="InterPro" id="IPR016181">
    <property type="entry name" value="Acyl_CoA_acyltransferase"/>
</dbReference>